<sequence length="208" mass="23797">MDAFHTLEMTTDKFPGCRTLARAYPCKRETFMRKNPRNVVMFNPCDGGTEDNWEFDLHTAWYGRPLIYFTCELSRVNNLCPIKLRLAFVSWFHEYDISEVSDRDAKKCLPLGKRKWEALSGRACGRDLHLYEASPLPNYGVVPVRRAVGQAFLVPNFDTPTIPYHMKKHKPSVFPDGTHDGKRSEGSGSRLWVLNKVLMHSGTAFSVP</sequence>
<gene>
    <name evidence="1" type="ORF">HAND00432_LOCUS33682</name>
</gene>
<name>A0A7S1HI76_HEMAN</name>
<protein>
    <submittedName>
        <fullName evidence="1">Uncharacterized protein</fullName>
    </submittedName>
</protein>
<organism evidence="1">
    <name type="scientific">Hemiselmis andersenii</name>
    <name type="common">Cryptophyte alga</name>
    <dbReference type="NCBI Taxonomy" id="464988"/>
    <lineage>
        <taxon>Eukaryota</taxon>
        <taxon>Cryptophyceae</taxon>
        <taxon>Cryptomonadales</taxon>
        <taxon>Hemiselmidaceae</taxon>
        <taxon>Hemiselmis</taxon>
    </lineage>
</organism>
<proteinExistence type="predicted"/>
<accession>A0A7S1HI76</accession>
<reference evidence="1" key="1">
    <citation type="submission" date="2021-01" db="EMBL/GenBank/DDBJ databases">
        <authorList>
            <person name="Corre E."/>
            <person name="Pelletier E."/>
            <person name="Niang G."/>
            <person name="Scheremetjew M."/>
            <person name="Finn R."/>
            <person name="Kale V."/>
            <person name="Holt S."/>
            <person name="Cochrane G."/>
            <person name="Meng A."/>
            <person name="Brown T."/>
            <person name="Cohen L."/>
        </authorList>
    </citation>
    <scope>NUCLEOTIDE SEQUENCE</scope>
    <source>
        <strain evidence="1">CCMP644</strain>
    </source>
</reference>
<dbReference type="AlphaFoldDB" id="A0A7S1HI76"/>
<evidence type="ECO:0000313" key="1">
    <source>
        <dbReference type="EMBL" id="CAD8982672.1"/>
    </source>
</evidence>
<dbReference type="EMBL" id="HBFX01055959">
    <property type="protein sequence ID" value="CAD8982672.1"/>
    <property type="molecule type" value="Transcribed_RNA"/>
</dbReference>